<gene>
    <name evidence="2" type="ORF">GGQ99_005101</name>
</gene>
<evidence type="ECO:0000313" key="2">
    <source>
        <dbReference type="EMBL" id="MBB4653311.1"/>
    </source>
</evidence>
<dbReference type="EMBL" id="JACHOT010000012">
    <property type="protein sequence ID" value="MBB4653311.1"/>
    <property type="molecule type" value="Genomic_DNA"/>
</dbReference>
<feature type="compositionally biased region" description="Basic residues" evidence="1">
    <location>
        <begin position="37"/>
        <end position="47"/>
    </location>
</feature>
<accession>A0ABR6LBL7</accession>
<sequence length="599" mass="66582">MGGIGKHDLMAGTQAFEHAYAAARASRSAALADERERKRRRRACKRRTMPEGLTEAEQRIWRLKEQLRLEDAKKFSENASFEAGLVRDRLQRGFRLFAPRMVYGRRREDVHELGLRSEAFGLPGRMFVAACHKGGELRMSWDKANLGIESRSKLLSLDLPYIEGNKAFLSFWRIDLDRVWPSVDAFVDDILQLVGCKIPFAPHLVAGDERPDGRFVKPHLYFLLPPGQAVWNDPEDSRCRMRTVKFFEAVYFGIVDALKELGADPGAPATTQRGKNPLSPLSTSLMMNDRDFLSMTGWAGWVDTSLCRERLVRQRAADKAGVELETSNGLFTAVQKQAYTILRRWHFDADPRLRAPEGTVVDNLHQDLEPVAQEMATGLASCRRMSRTAVTLLVSRIASYAAGSFDPARLEKGIVRGALMHVVGHLASVRERQQVAAQYASRERADKTLQKLVDAWDSLAVEAAEVSKSALAREAGVSRPTVYARWSELNVVLAARKGCKVGCIDKKPVVLPAGSVSPCWVRDDRAPAMAVPFQEGNVSPITRWTEEVIQAREIVLPPYPAIMPAALKHLTQPTGAGAGQDLSNDGDQDARSSTNRNNS</sequence>
<name>A0ABR6LBL7_9HYPH</name>
<feature type="region of interest" description="Disordered" evidence="1">
    <location>
        <begin position="31"/>
        <end position="51"/>
    </location>
</feature>
<protein>
    <submittedName>
        <fullName evidence="2">Uncharacterized protein</fullName>
    </submittedName>
</protein>
<evidence type="ECO:0000313" key="3">
    <source>
        <dbReference type="Proteomes" id="UP000539538"/>
    </source>
</evidence>
<dbReference type="Proteomes" id="UP000539538">
    <property type="component" value="Unassembled WGS sequence"/>
</dbReference>
<organism evidence="2 3">
    <name type="scientific">Aminobacter niigataensis</name>
    <dbReference type="NCBI Taxonomy" id="83265"/>
    <lineage>
        <taxon>Bacteria</taxon>
        <taxon>Pseudomonadati</taxon>
        <taxon>Pseudomonadota</taxon>
        <taxon>Alphaproteobacteria</taxon>
        <taxon>Hyphomicrobiales</taxon>
        <taxon>Phyllobacteriaceae</taxon>
        <taxon>Aminobacter</taxon>
    </lineage>
</organism>
<dbReference type="RefSeq" id="WP_210308011.1">
    <property type="nucleotide sequence ID" value="NZ_BAAAVZ010000017.1"/>
</dbReference>
<keyword evidence="3" id="KW-1185">Reference proteome</keyword>
<evidence type="ECO:0000256" key="1">
    <source>
        <dbReference type="SAM" id="MobiDB-lite"/>
    </source>
</evidence>
<comment type="caution">
    <text evidence="2">The sequence shown here is derived from an EMBL/GenBank/DDBJ whole genome shotgun (WGS) entry which is preliminary data.</text>
</comment>
<feature type="region of interest" description="Disordered" evidence="1">
    <location>
        <begin position="572"/>
        <end position="599"/>
    </location>
</feature>
<proteinExistence type="predicted"/>
<feature type="compositionally biased region" description="Polar residues" evidence="1">
    <location>
        <begin position="581"/>
        <end position="599"/>
    </location>
</feature>
<reference evidence="2 3" key="1">
    <citation type="submission" date="2020-08" db="EMBL/GenBank/DDBJ databases">
        <title>Genomic Encyclopedia of Type Strains, Phase IV (KMG-IV): sequencing the most valuable type-strain genomes for metagenomic binning, comparative biology and taxonomic classification.</title>
        <authorList>
            <person name="Goeker M."/>
        </authorList>
    </citation>
    <scope>NUCLEOTIDE SEQUENCE [LARGE SCALE GENOMIC DNA]</scope>
    <source>
        <strain evidence="2 3">DSM 7050</strain>
    </source>
</reference>